<reference evidence="1" key="1">
    <citation type="submission" date="2021-03" db="EMBL/GenBank/DDBJ databases">
        <title>Antimicrobial resistance genes in bacteria isolated from Japanese honey, and their potential for conferring macrolide and lincosamide resistance in the American foulbrood pathogen Paenibacillus larvae.</title>
        <authorList>
            <person name="Okamoto M."/>
            <person name="Kumagai M."/>
            <person name="Kanamori H."/>
            <person name="Takamatsu D."/>
        </authorList>
    </citation>
    <scope>NUCLEOTIDE SEQUENCE</scope>
    <source>
        <strain evidence="1">J2TS6</strain>
    </source>
</reference>
<organism evidence="1 2">
    <name type="scientific">Paenibacillus albilobatus</name>
    <dbReference type="NCBI Taxonomy" id="2716884"/>
    <lineage>
        <taxon>Bacteria</taxon>
        <taxon>Bacillati</taxon>
        <taxon>Bacillota</taxon>
        <taxon>Bacilli</taxon>
        <taxon>Bacillales</taxon>
        <taxon>Paenibacillaceae</taxon>
        <taxon>Paenibacillus</taxon>
    </lineage>
</organism>
<dbReference type="EMBL" id="BORQ01000011">
    <property type="protein sequence ID" value="GIO34569.1"/>
    <property type="molecule type" value="Genomic_DNA"/>
</dbReference>
<keyword evidence="2" id="KW-1185">Reference proteome</keyword>
<proteinExistence type="predicted"/>
<evidence type="ECO:0000313" key="1">
    <source>
        <dbReference type="EMBL" id="GIO34569.1"/>
    </source>
</evidence>
<accession>A0A920CF36</accession>
<protein>
    <submittedName>
        <fullName evidence="1">Uncharacterized protein</fullName>
    </submittedName>
</protein>
<name>A0A920CF36_9BACL</name>
<dbReference type="AlphaFoldDB" id="A0A920CF36"/>
<dbReference type="Proteomes" id="UP000679779">
    <property type="component" value="Unassembled WGS sequence"/>
</dbReference>
<sequence length="227" mass="26133">MGQINTQEYAKYLLGLMDEEADGEEIEDVAFYGYFQMYMPSGKGVEATFLPLENAAEYLRRITPIYDMLDPDDFSGDTVPGYFNGKTVHVAEDVLKNYGEHLIRGLKYLLKEHADLDGTEEAASYLDGIEEVVVIAPREIEEHRSHDRYDPIVYEALSDLVSEHTDYDDPVQILNEAYYSINCDYWISYYLQWHRYGLEGDPLAPYFELYRLGYSAVFSGQKLFIGS</sequence>
<gene>
    <name evidence="1" type="ORF">J2TS6_57100</name>
</gene>
<dbReference type="RefSeq" id="WP_236575886.1">
    <property type="nucleotide sequence ID" value="NZ_BORQ01000011.1"/>
</dbReference>
<comment type="caution">
    <text evidence="1">The sequence shown here is derived from an EMBL/GenBank/DDBJ whole genome shotgun (WGS) entry which is preliminary data.</text>
</comment>
<evidence type="ECO:0000313" key="2">
    <source>
        <dbReference type="Proteomes" id="UP000679779"/>
    </source>
</evidence>